<dbReference type="eggNOG" id="ENOG50336HE">
    <property type="taxonomic scope" value="Bacteria"/>
</dbReference>
<dbReference type="PATRIC" id="fig|1245469.3.peg.4345"/>
<dbReference type="OrthoDB" id="1551408at2"/>
<feature type="signal peptide" evidence="1">
    <location>
        <begin position="1"/>
        <end position="28"/>
    </location>
</feature>
<name>M4ZA94_9BRAD</name>
<dbReference type="HOGENOM" id="CLU_1892161_0_0_5"/>
<dbReference type="InterPro" id="IPR006311">
    <property type="entry name" value="TAT_signal"/>
</dbReference>
<dbReference type="AlphaFoldDB" id="M4ZA94"/>
<dbReference type="KEGG" id="aol:S58_42450"/>
<dbReference type="Proteomes" id="UP000011841">
    <property type="component" value="Chromosome"/>
</dbReference>
<evidence type="ECO:0000313" key="2">
    <source>
        <dbReference type="EMBL" id="BAM90231.1"/>
    </source>
</evidence>
<proteinExistence type="predicted"/>
<accession>M4ZA94</accession>
<dbReference type="EMBL" id="AP012603">
    <property type="protein sequence ID" value="BAM90231.1"/>
    <property type="molecule type" value="Genomic_DNA"/>
</dbReference>
<evidence type="ECO:0000313" key="3">
    <source>
        <dbReference type="Proteomes" id="UP000011841"/>
    </source>
</evidence>
<evidence type="ECO:0000256" key="1">
    <source>
        <dbReference type="SAM" id="SignalP"/>
    </source>
</evidence>
<feature type="chain" id="PRO_5004062168" evidence="1">
    <location>
        <begin position="29"/>
        <end position="134"/>
    </location>
</feature>
<dbReference type="STRING" id="1245469.S58_42450"/>
<keyword evidence="1" id="KW-0732">Signal</keyword>
<dbReference type="PROSITE" id="PS51318">
    <property type="entry name" value="TAT"/>
    <property type="match status" value="1"/>
</dbReference>
<protein>
    <submittedName>
        <fullName evidence="2">Uncharacterized protein</fullName>
    </submittedName>
</protein>
<organism evidence="2 3">
    <name type="scientific">Bradyrhizobium oligotrophicum S58</name>
    <dbReference type="NCBI Taxonomy" id="1245469"/>
    <lineage>
        <taxon>Bacteria</taxon>
        <taxon>Pseudomonadati</taxon>
        <taxon>Pseudomonadota</taxon>
        <taxon>Alphaproteobacteria</taxon>
        <taxon>Hyphomicrobiales</taxon>
        <taxon>Nitrobacteraceae</taxon>
        <taxon>Bradyrhizobium</taxon>
    </lineage>
</organism>
<sequence>MTGRRAALRVCVTLLLTAVLPLSSSAQAPSEAVDLVLPRPLGAGETAVIEIRLGALARGQEVTVTTASGMLLGTVSPFGLRAGEDAGTYALPVPTDAIGGGRLTIRLSISQPGGSRAPTRQEVRSVTLKVAPRP</sequence>
<gene>
    <name evidence="2" type="ORF">S58_42450</name>
</gene>
<keyword evidence="3" id="KW-1185">Reference proteome</keyword>
<reference evidence="2 3" key="1">
    <citation type="journal article" date="2013" name="Appl. Environ. Microbiol.">
        <title>Genome analysis suggests that the soil oligotrophic bacterium Agromonas oligotrophica (Bradyrhizobium oligotrophicum) is a nitrogen-fixing symbiont of Aeschynomene indica.</title>
        <authorList>
            <person name="Okubo T."/>
            <person name="Fukushima S."/>
            <person name="Itakura M."/>
            <person name="Oshima K."/>
            <person name="Longtonglang A."/>
            <person name="Teaumroong N."/>
            <person name="Mitsui H."/>
            <person name="Hattori M."/>
            <person name="Hattori R."/>
            <person name="Hattori T."/>
            <person name="Minamisawa K."/>
        </authorList>
    </citation>
    <scope>NUCLEOTIDE SEQUENCE [LARGE SCALE GENOMIC DNA]</scope>
    <source>
        <strain evidence="2 3">S58</strain>
    </source>
</reference>